<comment type="caution">
    <text evidence="1">The sequence shown here is derived from an EMBL/GenBank/DDBJ whole genome shotgun (WGS) entry which is preliminary data.</text>
</comment>
<accession>X1NFV3</accession>
<protein>
    <submittedName>
        <fullName evidence="1">Uncharacterized protein</fullName>
    </submittedName>
</protein>
<dbReference type="AlphaFoldDB" id="X1NFV3"/>
<dbReference type="EMBL" id="BARV01017648">
    <property type="protein sequence ID" value="GAI25690.1"/>
    <property type="molecule type" value="Genomic_DNA"/>
</dbReference>
<gene>
    <name evidence="1" type="ORF">S06H3_30021</name>
</gene>
<sequence>LQFVGYIEKLLPPVVIQGGILFEDMNTQAKKWWVAQIPLGKFKARLVLEDNDYHLDGFAYLDHNWGTAPIQDHVRDWIWGYFAGSGQATIFYRIQMLDKVVIDRGILTSKMRALTTTRLITSSLDKLSMLTNPEKVDSFFWGELSGTRL</sequence>
<dbReference type="SUPFAM" id="SSF159245">
    <property type="entry name" value="AttH-like"/>
    <property type="match status" value="1"/>
</dbReference>
<reference evidence="1" key="1">
    <citation type="journal article" date="2014" name="Front. Microbiol.">
        <title>High frequency of phylogenetically diverse reductive dehalogenase-homologous genes in deep subseafloor sedimentary metagenomes.</title>
        <authorList>
            <person name="Kawai M."/>
            <person name="Futagami T."/>
            <person name="Toyoda A."/>
            <person name="Takaki Y."/>
            <person name="Nishi S."/>
            <person name="Hori S."/>
            <person name="Arai W."/>
            <person name="Tsubouchi T."/>
            <person name="Morono Y."/>
            <person name="Uchiyama I."/>
            <person name="Ito T."/>
            <person name="Fujiyama A."/>
            <person name="Inagaki F."/>
            <person name="Takami H."/>
        </authorList>
    </citation>
    <scope>NUCLEOTIDE SEQUENCE</scope>
    <source>
        <strain evidence="1">Expedition CK06-06</strain>
    </source>
</reference>
<name>X1NFV3_9ZZZZ</name>
<organism evidence="1">
    <name type="scientific">marine sediment metagenome</name>
    <dbReference type="NCBI Taxonomy" id="412755"/>
    <lineage>
        <taxon>unclassified sequences</taxon>
        <taxon>metagenomes</taxon>
        <taxon>ecological metagenomes</taxon>
    </lineage>
</organism>
<evidence type="ECO:0000313" key="1">
    <source>
        <dbReference type="EMBL" id="GAI25690.1"/>
    </source>
</evidence>
<feature type="non-terminal residue" evidence="1">
    <location>
        <position position="1"/>
    </location>
</feature>
<proteinExistence type="predicted"/>